<evidence type="ECO:0000313" key="2">
    <source>
        <dbReference type="EMBL" id="MBW81115.1"/>
    </source>
</evidence>
<feature type="region of interest" description="Disordered" evidence="1">
    <location>
        <begin position="1"/>
        <end position="25"/>
    </location>
</feature>
<sequence length="46" mass="5503">MKKKKKRQDNKQLFPIASTSSKGRNKRLKNLVHLSILKHNFKRLWG</sequence>
<protein>
    <submittedName>
        <fullName evidence="2">Protein binding protein</fullName>
    </submittedName>
</protein>
<accession>A0A2P2IIR9</accession>
<evidence type="ECO:0000256" key="1">
    <source>
        <dbReference type="SAM" id="MobiDB-lite"/>
    </source>
</evidence>
<reference evidence="2" key="1">
    <citation type="submission" date="2018-02" db="EMBL/GenBank/DDBJ databases">
        <title>Rhizophora mucronata_Transcriptome.</title>
        <authorList>
            <person name="Meera S.P."/>
            <person name="Sreeshan A."/>
            <person name="Augustine A."/>
        </authorList>
    </citation>
    <scope>NUCLEOTIDE SEQUENCE</scope>
    <source>
        <tissue evidence="2">Leaf</tissue>
    </source>
</reference>
<proteinExistence type="predicted"/>
<dbReference type="EMBL" id="GGEC01000632">
    <property type="protein sequence ID" value="MBW81115.1"/>
    <property type="molecule type" value="Transcribed_RNA"/>
</dbReference>
<organism evidence="2">
    <name type="scientific">Rhizophora mucronata</name>
    <name type="common">Asiatic mangrove</name>
    <dbReference type="NCBI Taxonomy" id="61149"/>
    <lineage>
        <taxon>Eukaryota</taxon>
        <taxon>Viridiplantae</taxon>
        <taxon>Streptophyta</taxon>
        <taxon>Embryophyta</taxon>
        <taxon>Tracheophyta</taxon>
        <taxon>Spermatophyta</taxon>
        <taxon>Magnoliopsida</taxon>
        <taxon>eudicotyledons</taxon>
        <taxon>Gunneridae</taxon>
        <taxon>Pentapetalae</taxon>
        <taxon>rosids</taxon>
        <taxon>fabids</taxon>
        <taxon>Malpighiales</taxon>
        <taxon>Rhizophoraceae</taxon>
        <taxon>Rhizophora</taxon>
    </lineage>
</organism>
<dbReference type="AlphaFoldDB" id="A0A2P2IIR9"/>
<name>A0A2P2IIR9_RHIMU</name>